<gene>
    <name evidence="11" type="primary">fliR</name>
    <name evidence="11" type="ordered locus">MICA_1697</name>
</gene>
<dbReference type="GO" id="GO:0009425">
    <property type="term" value="C:bacterial-type flagellum basal body"/>
    <property type="evidence" value="ECO:0007669"/>
    <property type="project" value="UniProtKB-SubCell"/>
</dbReference>
<keyword evidence="4 10" id="KW-1003">Cell membrane</keyword>
<dbReference type="PANTHER" id="PTHR30065">
    <property type="entry name" value="FLAGELLAR BIOSYNTHETIC PROTEIN FLIR"/>
    <property type="match status" value="1"/>
</dbReference>
<dbReference type="NCBIfam" id="TIGR01400">
    <property type="entry name" value="fliR"/>
    <property type="match status" value="1"/>
</dbReference>
<comment type="subcellular location">
    <subcellularLocation>
        <location evidence="10">Cell membrane</location>
        <topology evidence="10">Multi-pass membrane protein</topology>
    </subcellularLocation>
    <subcellularLocation>
        <location evidence="10">Bacterial flagellum basal body</location>
    </subcellularLocation>
</comment>
<dbReference type="OrthoDB" id="9779817at2"/>
<keyword evidence="6 10" id="KW-1133">Transmembrane helix</keyword>
<evidence type="ECO:0000256" key="7">
    <source>
        <dbReference type="ARBA" id="ARBA00023136"/>
    </source>
</evidence>
<evidence type="ECO:0000256" key="10">
    <source>
        <dbReference type="RuleBase" id="RU362071"/>
    </source>
</evidence>
<keyword evidence="11" id="KW-0969">Cilium</keyword>
<organism evidence="11 12">
    <name type="scientific">Micavibrio aeruginosavorus (strain ARL-13)</name>
    <dbReference type="NCBI Taxonomy" id="856793"/>
    <lineage>
        <taxon>Bacteria</taxon>
        <taxon>Pseudomonadati</taxon>
        <taxon>Bdellovibrionota</taxon>
        <taxon>Bdellovibrionia</taxon>
        <taxon>Bdellovibrionales</taxon>
        <taxon>Pseudobdellovibrionaceae</taxon>
        <taxon>Micavibrio</taxon>
    </lineage>
</organism>
<keyword evidence="11" id="KW-0282">Flagellum</keyword>
<dbReference type="KEGG" id="mai:MICA_1697"/>
<feature type="transmembrane region" description="Helical" evidence="10">
    <location>
        <begin position="217"/>
        <end position="242"/>
    </location>
</feature>
<dbReference type="AlphaFoldDB" id="G2KRQ2"/>
<evidence type="ECO:0000256" key="6">
    <source>
        <dbReference type="ARBA" id="ARBA00022989"/>
    </source>
</evidence>
<evidence type="ECO:0000256" key="1">
    <source>
        <dbReference type="ARBA" id="ARBA00002578"/>
    </source>
</evidence>
<proteinExistence type="inferred from homology"/>
<comment type="similarity">
    <text evidence="2 10">Belongs to the FliR/MopE/SpaR family.</text>
</comment>
<keyword evidence="8 10" id="KW-0975">Bacterial flagellum</keyword>
<dbReference type="EMBL" id="CP002382">
    <property type="protein sequence ID" value="AEP10010.1"/>
    <property type="molecule type" value="Genomic_DNA"/>
</dbReference>
<comment type="function">
    <text evidence="1 10">Role in flagellar biosynthesis.</text>
</comment>
<evidence type="ECO:0000256" key="3">
    <source>
        <dbReference type="ARBA" id="ARBA00021717"/>
    </source>
</evidence>
<dbReference type="GO" id="GO:0005886">
    <property type="term" value="C:plasma membrane"/>
    <property type="evidence" value="ECO:0007669"/>
    <property type="project" value="UniProtKB-SubCell"/>
</dbReference>
<feature type="transmembrane region" description="Helical" evidence="10">
    <location>
        <begin position="187"/>
        <end position="205"/>
    </location>
</feature>
<dbReference type="HOGENOM" id="CLU_063626_3_0_5"/>
<dbReference type="PRINTS" id="PR00953">
    <property type="entry name" value="TYPE3IMRPROT"/>
</dbReference>
<evidence type="ECO:0000256" key="2">
    <source>
        <dbReference type="ARBA" id="ARBA00009772"/>
    </source>
</evidence>
<evidence type="ECO:0000313" key="12">
    <source>
        <dbReference type="Proteomes" id="UP000009286"/>
    </source>
</evidence>
<dbReference type="InterPro" id="IPR002010">
    <property type="entry name" value="T3SS_IM_R"/>
</dbReference>
<dbReference type="Pfam" id="PF01311">
    <property type="entry name" value="Bac_export_1"/>
    <property type="match status" value="1"/>
</dbReference>
<dbReference type="Proteomes" id="UP000009286">
    <property type="component" value="Chromosome"/>
</dbReference>
<evidence type="ECO:0000256" key="4">
    <source>
        <dbReference type="ARBA" id="ARBA00022475"/>
    </source>
</evidence>
<feature type="transmembrane region" description="Helical" evidence="10">
    <location>
        <begin position="41"/>
        <end position="58"/>
    </location>
</feature>
<keyword evidence="12" id="KW-1185">Reference proteome</keyword>
<name>G2KRQ2_MICAA</name>
<keyword evidence="11" id="KW-0966">Cell projection</keyword>
<sequence length="258" mass="27593">METLQHFITTGVFAFILTFVRVGTALMIMPGLGDSFTPQNVRLHLALALALVMAPVVAPHMPDPIPGTTMLLSLIVMEFIIGMFIGTVSRILMAALDTAGMIMSMQSGLGNAQLFNPAFSTQGSILGAFLSVMGMVLIFSTNLHHLLLMGVADSYNMFPVGSLPDVGGMADMIGQAISASFRIGVQVSAPFIVVGLMIYIGMGVLSRLMPQIQVFMIAIPVQILISLMTLALILSAGMLFWLHQFEEGMVFFLMSSGG</sequence>
<feature type="transmembrane region" description="Helical" evidence="10">
    <location>
        <begin position="114"/>
        <end position="139"/>
    </location>
</feature>
<dbReference type="STRING" id="856793.MICA_1697"/>
<dbReference type="InterPro" id="IPR006303">
    <property type="entry name" value="FliR"/>
</dbReference>
<dbReference type="GO" id="GO:0006605">
    <property type="term" value="P:protein targeting"/>
    <property type="evidence" value="ECO:0007669"/>
    <property type="project" value="UniProtKB-UniRule"/>
</dbReference>
<dbReference type="PANTHER" id="PTHR30065:SF8">
    <property type="entry name" value="FLAGELLAR BIOSYNTHETIC PROTEIN FLIR"/>
    <property type="match status" value="1"/>
</dbReference>
<reference evidence="11 12" key="1">
    <citation type="journal article" date="2011" name="BMC Genomics">
        <title>Genomic insights into an obligate epibiotic bacterial predator: Micavibrio aeruginosavorus ARL-13.</title>
        <authorList>
            <person name="Wang Z."/>
            <person name="Kadouri D."/>
            <person name="Wu M."/>
        </authorList>
    </citation>
    <scope>NUCLEOTIDE SEQUENCE [LARGE SCALE GENOMIC DNA]</scope>
    <source>
        <strain evidence="11 12">ARL-13</strain>
    </source>
</reference>
<feature type="transmembrane region" description="Helical" evidence="10">
    <location>
        <begin position="70"/>
        <end position="93"/>
    </location>
</feature>
<keyword evidence="5 10" id="KW-0812">Transmembrane</keyword>
<evidence type="ECO:0000313" key="11">
    <source>
        <dbReference type="EMBL" id="AEP10010.1"/>
    </source>
</evidence>
<feature type="transmembrane region" description="Helical" evidence="10">
    <location>
        <begin position="6"/>
        <end position="29"/>
    </location>
</feature>
<dbReference type="eggNOG" id="COG1684">
    <property type="taxonomic scope" value="Bacteria"/>
</dbReference>
<evidence type="ECO:0000256" key="5">
    <source>
        <dbReference type="ARBA" id="ARBA00022692"/>
    </source>
</evidence>
<evidence type="ECO:0000256" key="8">
    <source>
        <dbReference type="ARBA" id="ARBA00023143"/>
    </source>
</evidence>
<dbReference type="RefSeq" id="WP_014103233.1">
    <property type="nucleotide sequence ID" value="NC_016026.1"/>
</dbReference>
<keyword evidence="7 10" id="KW-0472">Membrane</keyword>
<protein>
    <recommendedName>
        <fullName evidence="3 9">Flagellar biosynthetic protein FliR</fullName>
    </recommendedName>
</protein>
<accession>G2KRQ2</accession>
<dbReference type="GO" id="GO:0044780">
    <property type="term" value="P:bacterial-type flagellum assembly"/>
    <property type="evidence" value="ECO:0007669"/>
    <property type="project" value="UniProtKB-UniRule"/>
</dbReference>
<evidence type="ECO:0000256" key="9">
    <source>
        <dbReference type="NCBIfam" id="TIGR01400"/>
    </source>
</evidence>